<organism evidence="4 5">
    <name type="scientific">Novacetimonas hansenii</name>
    <name type="common">Komagataeibacter hansenii</name>
    <dbReference type="NCBI Taxonomy" id="436"/>
    <lineage>
        <taxon>Bacteria</taxon>
        <taxon>Pseudomonadati</taxon>
        <taxon>Pseudomonadota</taxon>
        <taxon>Alphaproteobacteria</taxon>
        <taxon>Acetobacterales</taxon>
        <taxon>Acetobacteraceae</taxon>
        <taxon>Novacetimonas</taxon>
    </lineage>
</organism>
<dbReference type="Gene3D" id="3.40.50.720">
    <property type="entry name" value="NAD(P)-binding Rossmann-like Domain"/>
    <property type="match status" value="2"/>
</dbReference>
<sequence length="316" mass="35120">MFNMVTLAVAEGEYPAFQSWKDEFSAIAPDLDIIWWEDAQCIPDRVDYLLVWKPAHGAVARFRNLKAILCAGAGVDHLLADPHWPHDVPLVRMGGRETAALMEEYVTWACLSLLRETRTWARQQERRIFHRRLVTRTAATTTVGIMGMGHLGGHVARRLHHFGFKVRGWSRTRREVPGIRSFAGAGELGEFLSQVDILVSLLPNTAQTRDMIDAALLSRLPRGAMLVNAGRGEQVCEVSLLAALDNGHLAGAVLDVFREEPLPMASRLWEHPMVTVTPHAASEASRTEQAAYLAEVIHEIEHGVPPALLYDAGRGY</sequence>
<name>A0ABQ0SCD5_NOVHA</name>
<evidence type="ECO:0000313" key="5">
    <source>
        <dbReference type="Proteomes" id="UP000319478"/>
    </source>
</evidence>
<dbReference type="InterPro" id="IPR006140">
    <property type="entry name" value="D-isomer_DH_NAD-bd"/>
</dbReference>
<proteinExistence type="predicted"/>
<evidence type="ECO:0000259" key="3">
    <source>
        <dbReference type="Pfam" id="PF02826"/>
    </source>
</evidence>
<dbReference type="CDD" id="cd12164">
    <property type="entry name" value="GDH_like_2"/>
    <property type="match status" value="1"/>
</dbReference>
<evidence type="ECO:0000256" key="2">
    <source>
        <dbReference type="ARBA" id="ARBA00023027"/>
    </source>
</evidence>
<dbReference type="Pfam" id="PF02826">
    <property type="entry name" value="2-Hacid_dh_C"/>
    <property type="match status" value="1"/>
</dbReference>
<keyword evidence="5" id="KW-1185">Reference proteome</keyword>
<dbReference type="Proteomes" id="UP000319478">
    <property type="component" value="Unassembled WGS sequence"/>
</dbReference>
<feature type="domain" description="D-isomer specific 2-hydroxyacid dehydrogenase NAD-binding" evidence="3">
    <location>
        <begin position="109"/>
        <end position="281"/>
    </location>
</feature>
<dbReference type="InterPro" id="IPR036291">
    <property type="entry name" value="NAD(P)-bd_dom_sf"/>
</dbReference>
<comment type="caution">
    <text evidence="4">The sequence shown here is derived from an EMBL/GenBank/DDBJ whole genome shotgun (WGS) entry which is preliminary data.</text>
</comment>
<gene>
    <name evidence="4" type="ORF">GHA01_07210</name>
</gene>
<accession>A0ABQ0SCD5</accession>
<protein>
    <submittedName>
        <fullName evidence="4">Glyoxylate/hydroxypyruvate reductase A</fullName>
    </submittedName>
</protein>
<dbReference type="SUPFAM" id="SSF52283">
    <property type="entry name" value="Formate/glycerate dehydrogenase catalytic domain-like"/>
    <property type="match status" value="1"/>
</dbReference>
<keyword evidence="2" id="KW-0520">NAD</keyword>
<dbReference type="PANTHER" id="PTHR43333">
    <property type="entry name" value="2-HACID_DH_C DOMAIN-CONTAINING PROTEIN"/>
    <property type="match status" value="1"/>
</dbReference>
<reference evidence="4 5" key="1">
    <citation type="submission" date="2019-06" db="EMBL/GenBank/DDBJ databases">
        <title>Whole genome shotgun sequence of Komagataeibacter hansenii NBRC 14820.</title>
        <authorList>
            <person name="Hosoyama A."/>
            <person name="Uohara A."/>
            <person name="Ohji S."/>
            <person name="Ichikawa N."/>
        </authorList>
    </citation>
    <scope>NUCLEOTIDE SEQUENCE [LARGE SCALE GENOMIC DNA]</scope>
    <source>
        <strain evidence="4 5">NBRC 14820</strain>
    </source>
</reference>
<dbReference type="PANTHER" id="PTHR43333:SF1">
    <property type="entry name" value="D-ISOMER SPECIFIC 2-HYDROXYACID DEHYDROGENASE NAD-BINDING DOMAIN-CONTAINING PROTEIN"/>
    <property type="match status" value="1"/>
</dbReference>
<evidence type="ECO:0000313" key="4">
    <source>
        <dbReference type="EMBL" id="GEC62872.1"/>
    </source>
</evidence>
<keyword evidence="1" id="KW-0560">Oxidoreductase</keyword>
<dbReference type="EMBL" id="BJNN01000046">
    <property type="protein sequence ID" value="GEC62872.1"/>
    <property type="molecule type" value="Genomic_DNA"/>
</dbReference>
<evidence type="ECO:0000256" key="1">
    <source>
        <dbReference type="ARBA" id="ARBA00023002"/>
    </source>
</evidence>
<dbReference type="SUPFAM" id="SSF51735">
    <property type="entry name" value="NAD(P)-binding Rossmann-fold domains"/>
    <property type="match status" value="1"/>
</dbReference>